<dbReference type="RefSeq" id="WP_129452312.1">
    <property type="nucleotide sequence ID" value="NZ_CP034940.1"/>
</dbReference>
<dbReference type="InterPro" id="IPR017850">
    <property type="entry name" value="Alkaline_phosphatase_core_sf"/>
</dbReference>
<name>A0A481RCE5_HALEZ</name>
<dbReference type="GeneID" id="301358499"/>
<gene>
    <name evidence="2" type="ORF">EO776_01945</name>
</gene>
<evidence type="ECO:0000256" key="1">
    <source>
        <dbReference type="SAM" id="MobiDB-lite"/>
    </source>
</evidence>
<evidence type="ECO:0000313" key="3">
    <source>
        <dbReference type="Proteomes" id="UP000293073"/>
    </source>
</evidence>
<organism evidence="2 3">
    <name type="scientific">Halorubrum ezzemoulense</name>
    <name type="common">Halorubrum chaoviator</name>
    <dbReference type="NCBI Taxonomy" id="337243"/>
    <lineage>
        <taxon>Archaea</taxon>
        <taxon>Methanobacteriati</taxon>
        <taxon>Methanobacteriota</taxon>
        <taxon>Stenosarchaea group</taxon>
        <taxon>Halobacteria</taxon>
        <taxon>Halobacteriales</taxon>
        <taxon>Haloferacaceae</taxon>
        <taxon>Halorubrum</taxon>
    </lineage>
</organism>
<feature type="compositionally biased region" description="Basic and acidic residues" evidence="1">
    <location>
        <begin position="268"/>
        <end position="277"/>
    </location>
</feature>
<accession>A0A481RCE5</accession>
<feature type="region of interest" description="Disordered" evidence="1">
    <location>
        <begin position="268"/>
        <end position="297"/>
    </location>
</feature>
<proteinExistence type="predicted"/>
<evidence type="ECO:0000313" key="2">
    <source>
        <dbReference type="EMBL" id="QAY18872.1"/>
    </source>
</evidence>
<dbReference type="Gene3D" id="3.40.720.10">
    <property type="entry name" value="Alkaline Phosphatase, subunit A"/>
    <property type="match status" value="1"/>
</dbReference>
<protein>
    <recommendedName>
        <fullName evidence="4">Sulfatase N-terminal domain-containing protein</fullName>
    </recommendedName>
</protein>
<dbReference type="Proteomes" id="UP000293073">
    <property type="component" value="Chromosome"/>
</dbReference>
<dbReference type="AlphaFoldDB" id="A0A481RCE5"/>
<dbReference type="EMBL" id="CP034940">
    <property type="protein sequence ID" value="QAY18872.1"/>
    <property type="molecule type" value="Genomic_DNA"/>
</dbReference>
<dbReference type="SUPFAM" id="SSF53649">
    <property type="entry name" value="Alkaline phosphatase-like"/>
    <property type="match status" value="1"/>
</dbReference>
<feature type="compositionally biased region" description="Basic and acidic residues" evidence="1">
    <location>
        <begin position="285"/>
        <end position="297"/>
    </location>
</feature>
<evidence type="ECO:0008006" key="4">
    <source>
        <dbReference type="Google" id="ProtNLM"/>
    </source>
</evidence>
<sequence>MFEQIQKAIRFPEAARRKAAATLVRPFVSDAFSEESHIDTDWDNLIILDGCRYDTFQEHNPFSESVTEGISNASHTTDFLARNLTGDRSDMVYVTASPQVTKCESRFYKVVHVWQDAWDEELRTVPPQSVTKAAIEASEEYPDKRLIVHYMQPHYPFIGPTGRDLETHATFTGGLRKREHPSIWEMLSSGEVSEDEVKKAYEENLEIVLDEVVTLADRIDGKTVITSDHGNLFGERVSPLPVRIYGHPSNLPAKGLTSVPYVELEHDERRSISKGDHEEQEEEHEEVKSRLEDLGYV</sequence>
<dbReference type="KEGG" id="hezz:EO776_01945"/>
<reference evidence="3" key="1">
    <citation type="submission" date="2019-01" db="EMBL/GenBank/DDBJ databases">
        <title>Complete genome of Halorubrum ezzemoulense strain FB21.</title>
        <authorList>
            <person name="Feng Y."/>
            <person name="Louyakis A.S."/>
            <person name="Papke R.T."/>
            <person name="Gogarten J.P."/>
        </authorList>
    </citation>
    <scope>NUCLEOTIDE SEQUENCE [LARGE SCALE GENOMIC DNA]</scope>
    <source>
        <strain evidence="3">Fb21</strain>
    </source>
</reference>